<feature type="region of interest" description="Disordered" evidence="2">
    <location>
        <begin position="67"/>
        <end position="87"/>
    </location>
</feature>
<evidence type="ECO:0000256" key="1">
    <source>
        <dbReference type="SAM" id="Coils"/>
    </source>
</evidence>
<evidence type="ECO:0000256" key="2">
    <source>
        <dbReference type="SAM" id="MobiDB-lite"/>
    </source>
</evidence>
<gene>
    <name evidence="4" type="ORF">HICCMSTLAB_LOCUS2484</name>
</gene>
<protein>
    <recommendedName>
        <fullName evidence="3">Janus kinase and microtubule-interacting protein C-terminal domain-containing protein</fullName>
    </recommendedName>
</protein>
<dbReference type="Pfam" id="PF16034">
    <property type="entry name" value="JAKMIP_CC3"/>
    <property type="match status" value="1"/>
</dbReference>
<keyword evidence="1" id="KW-0175">Coiled coil</keyword>
<feature type="compositionally biased region" description="Acidic residues" evidence="2">
    <location>
        <begin position="67"/>
        <end position="78"/>
    </location>
</feature>
<feature type="coiled-coil region" evidence="1">
    <location>
        <begin position="433"/>
        <end position="465"/>
    </location>
</feature>
<evidence type="ECO:0000313" key="4">
    <source>
        <dbReference type="EMBL" id="CAG5077516.1"/>
    </source>
</evidence>
<evidence type="ECO:0000259" key="3">
    <source>
        <dbReference type="Pfam" id="PF16034"/>
    </source>
</evidence>
<organism evidence="4 5">
    <name type="scientific">Cotesia congregata</name>
    <name type="common">Parasitoid wasp</name>
    <name type="synonym">Apanteles congregatus</name>
    <dbReference type="NCBI Taxonomy" id="51543"/>
    <lineage>
        <taxon>Eukaryota</taxon>
        <taxon>Metazoa</taxon>
        <taxon>Ecdysozoa</taxon>
        <taxon>Arthropoda</taxon>
        <taxon>Hexapoda</taxon>
        <taxon>Insecta</taxon>
        <taxon>Pterygota</taxon>
        <taxon>Neoptera</taxon>
        <taxon>Endopterygota</taxon>
        <taxon>Hymenoptera</taxon>
        <taxon>Apocrita</taxon>
        <taxon>Ichneumonoidea</taxon>
        <taxon>Braconidae</taxon>
        <taxon>Microgastrinae</taxon>
        <taxon>Cotesia</taxon>
    </lineage>
</organism>
<keyword evidence="5" id="KW-1185">Reference proteome</keyword>
<dbReference type="EMBL" id="CAJNRD030001117">
    <property type="protein sequence ID" value="CAG5077516.1"/>
    <property type="molecule type" value="Genomic_DNA"/>
</dbReference>
<evidence type="ECO:0000313" key="5">
    <source>
        <dbReference type="Proteomes" id="UP000786811"/>
    </source>
</evidence>
<dbReference type="OrthoDB" id="6424487at2759"/>
<reference evidence="4" key="1">
    <citation type="submission" date="2021-04" db="EMBL/GenBank/DDBJ databases">
        <authorList>
            <person name="Chebbi M.A.C M."/>
        </authorList>
    </citation>
    <scope>NUCLEOTIDE SEQUENCE</scope>
</reference>
<dbReference type="Proteomes" id="UP000786811">
    <property type="component" value="Unassembled WGS sequence"/>
</dbReference>
<feature type="coiled-coil region" evidence="1">
    <location>
        <begin position="286"/>
        <end position="351"/>
    </location>
</feature>
<accession>A0A8J2M9X1</accession>
<feature type="domain" description="Janus kinase and microtubule-interacting protein C-terminal" evidence="3">
    <location>
        <begin position="152"/>
        <end position="199"/>
    </location>
</feature>
<sequence length="638" mass="74196">MNLYKGNCEGETERLRELALEQQEAIEYLRQLLKEQERKIDQLLWSRRKKKKGSLYKRYMELAPVAEVDDEEEQEDGDSTLSSTSSSATMQASTIIWQANTVTREAYEELLFENDELHMKYTEERQELERARNLVRELENALLQETHSGQHNRIALSNKLREAEEREADLIAELSELKEQNELLEFRVIELEEIGPRESRDAVDSGVGSPEPIQLFKVQCTASSKQKDRAIATVIPYSSCNSQSSLLLTSVQKSSLSLQESGIFEDEDDNDNIEVISCGTQTETPAGELLQEVQRLQVLRERIQEKAAKVPISTDILEITEEKLNSYKEKVRELEGQLAEHQENHKKILNENFIAKRKEEELINENRRLTTRIYWMENELKILRQFKNIKKVNVGTMTKIDFKDSCTMTESMNTKEISKTVKQVDMTWSRFEAKKAQLEKAHLELKEKNLCNQQLMERIAKLEKHGENNTCDQVDGTDRLGKKMKFENCKSSAEEMKKFDELMEITDNENNTNKVSQIEFMIYNNGCNKMDVSESPLVISEHTSQNNKYEMQKVNDEREQNGINYIVLYPEENPGTFDCERVRKNEADEKVRDGTKKLKHNEYDGWAMRVWNAGSHTRNSVKSHVNFDRLVLYQELSI</sequence>
<feature type="coiled-coil region" evidence="1">
    <location>
        <begin position="114"/>
        <end position="194"/>
    </location>
</feature>
<name>A0A8J2M9X1_COTCN</name>
<comment type="caution">
    <text evidence="4">The sequence shown here is derived from an EMBL/GenBank/DDBJ whole genome shotgun (WGS) entry which is preliminary data.</text>
</comment>
<dbReference type="InterPro" id="IPR031994">
    <property type="entry name" value="JAKMIP_C"/>
</dbReference>
<dbReference type="AlphaFoldDB" id="A0A8J2M9X1"/>
<proteinExistence type="predicted"/>